<dbReference type="SUPFAM" id="SSF53756">
    <property type="entry name" value="UDP-Glycosyltransferase/glycogen phosphorylase"/>
    <property type="match status" value="1"/>
</dbReference>
<dbReference type="Gene3D" id="3.40.50.2000">
    <property type="entry name" value="Glycogen Phosphorylase B"/>
    <property type="match status" value="2"/>
</dbReference>
<dbReference type="EMBL" id="JAATJA010000006">
    <property type="protein sequence ID" value="NJB69517.1"/>
    <property type="molecule type" value="Genomic_DNA"/>
</dbReference>
<dbReference type="InterPro" id="IPR050194">
    <property type="entry name" value="Glycosyltransferase_grp1"/>
</dbReference>
<dbReference type="PANTHER" id="PTHR45947">
    <property type="entry name" value="SULFOQUINOVOSYL TRANSFERASE SQD2"/>
    <property type="match status" value="1"/>
</dbReference>
<protein>
    <submittedName>
        <fullName evidence="2">Glycosyltransferase involved in cell wall biosynthesis</fullName>
    </submittedName>
</protein>
<accession>A0A846QQR3</accession>
<reference evidence="2 3" key="1">
    <citation type="submission" date="2020-03" db="EMBL/GenBank/DDBJ databases">
        <title>Genomic Encyclopedia of Type Strains, Phase IV (KMG-IV): sequencing the most valuable type-strain genomes for metagenomic binning, comparative biology and taxonomic classification.</title>
        <authorList>
            <person name="Goeker M."/>
        </authorList>
    </citation>
    <scope>NUCLEOTIDE SEQUENCE [LARGE SCALE GENOMIC DNA]</scope>
    <source>
        <strain evidence="2 3">DSM 24233</strain>
    </source>
</reference>
<sequence length="378" mass="41955">MRIAFYAPTKPLKHARVSGDITIARDVMDFFVKRGHSTAVASPLETTWLYWKPWRWADAALEYVLARQTCSSQGIQAWLTYRSTAVSPDILGPRLARLGLPYFIFSGSCPHSEKATPKTWIGHRLNTRALNAADHVFVARKEDFESCAGVLPPEKLTYVRPGLPLRLFAPDVLMRQKFRRKWGARQKPVVISSAVMRSGRKADGIETVIHACAELVRGGRDLMLIVTGDGPERDRLERLALNLMPGQVRFPGMIPRAKLYEVFSAADIFALPGINEGLGMMYLEAESCGLPVLATDGDCAPEVVEHGETGIIVPNGNAEEFTAALARLIDDAALRSRLGRAARALATSRHDITTSYSIMENIMKETVERKGHSWGRMR</sequence>
<dbReference type="Pfam" id="PF00534">
    <property type="entry name" value="Glycos_transf_1"/>
    <property type="match status" value="1"/>
</dbReference>
<organism evidence="2 3">
    <name type="scientific">Desulfobaculum xiamenense</name>
    <dbReference type="NCBI Taxonomy" id="995050"/>
    <lineage>
        <taxon>Bacteria</taxon>
        <taxon>Pseudomonadati</taxon>
        <taxon>Thermodesulfobacteriota</taxon>
        <taxon>Desulfovibrionia</taxon>
        <taxon>Desulfovibrionales</taxon>
        <taxon>Desulfovibrionaceae</taxon>
        <taxon>Desulfobaculum</taxon>
    </lineage>
</organism>
<keyword evidence="3" id="KW-1185">Reference proteome</keyword>
<dbReference type="PANTHER" id="PTHR45947:SF3">
    <property type="entry name" value="SULFOQUINOVOSYL TRANSFERASE SQD2"/>
    <property type="match status" value="1"/>
</dbReference>
<keyword evidence="2" id="KW-0808">Transferase</keyword>
<proteinExistence type="predicted"/>
<dbReference type="CDD" id="cd03801">
    <property type="entry name" value="GT4_PimA-like"/>
    <property type="match status" value="1"/>
</dbReference>
<dbReference type="InterPro" id="IPR001296">
    <property type="entry name" value="Glyco_trans_1"/>
</dbReference>
<evidence type="ECO:0000313" key="2">
    <source>
        <dbReference type="EMBL" id="NJB69517.1"/>
    </source>
</evidence>
<gene>
    <name evidence="2" type="ORF">GGQ74_003228</name>
</gene>
<feature type="domain" description="Glycosyl transferase family 1" evidence="1">
    <location>
        <begin position="175"/>
        <end position="343"/>
    </location>
</feature>
<evidence type="ECO:0000313" key="3">
    <source>
        <dbReference type="Proteomes" id="UP000580856"/>
    </source>
</evidence>
<name>A0A846QQR3_9BACT</name>
<dbReference type="Proteomes" id="UP000580856">
    <property type="component" value="Unassembled WGS sequence"/>
</dbReference>
<dbReference type="AlphaFoldDB" id="A0A846QQR3"/>
<dbReference type="RefSeq" id="WP_167942607.1">
    <property type="nucleotide sequence ID" value="NZ_JAATJA010000006.1"/>
</dbReference>
<comment type="caution">
    <text evidence="2">The sequence shown here is derived from an EMBL/GenBank/DDBJ whole genome shotgun (WGS) entry which is preliminary data.</text>
</comment>
<dbReference type="GO" id="GO:0016757">
    <property type="term" value="F:glycosyltransferase activity"/>
    <property type="evidence" value="ECO:0007669"/>
    <property type="project" value="InterPro"/>
</dbReference>
<evidence type="ECO:0000259" key="1">
    <source>
        <dbReference type="Pfam" id="PF00534"/>
    </source>
</evidence>